<dbReference type="InterPro" id="IPR013785">
    <property type="entry name" value="Aldolase_TIM"/>
</dbReference>
<evidence type="ECO:0000256" key="2">
    <source>
        <dbReference type="ARBA" id="ARBA00004736"/>
    </source>
</evidence>
<keyword evidence="7" id="KW-0119">Carbohydrate metabolism</keyword>
<dbReference type="Gene3D" id="3.20.20.70">
    <property type="entry name" value="Aldolase class I"/>
    <property type="match status" value="1"/>
</dbReference>
<dbReference type="Pfam" id="PF01081">
    <property type="entry name" value="Aldolase"/>
    <property type="match status" value="1"/>
</dbReference>
<evidence type="ECO:0000256" key="6">
    <source>
        <dbReference type="ARBA" id="ARBA00023239"/>
    </source>
</evidence>
<dbReference type="RefSeq" id="WP_252817445.1">
    <property type="nucleotide sequence ID" value="NZ_JAMXQS010000003.1"/>
</dbReference>
<keyword evidence="6 8" id="KW-0456">Lyase</keyword>
<evidence type="ECO:0000256" key="1">
    <source>
        <dbReference type="ARBA" id="ARBA00000654"/>
    </source>
</evidence>
<comment type="pathway">
    <text evidence="2">Carbohydrate acid metabolism; 2-dehydro-3-deoxy-D-gluconate degradation; D-glyceraldehyde 3-phosphate and pyruvate from 2-dehydro-3-deoxy-D-gluconate: step 2/2.</text>
</comment>
<dbReference type="InterPro" id="IPR000887">
    <property type="entry name" value="Aldlse_KDPG_KHG"/>
</dbReference>
<dbReference type="GO" id="GO:0008700">
    <property type="term" value="F:(R,S)-4-hydroxy-2-oxoglutarate aldolase activity"/>
    <property type="evidence" value="ECO:0007669"/>
    <property type="project" value="UniProtKB-EC"/>
</dbReference>
<dbReference type="PANTHER" id="PTHR30246:SF1">
    <property type="entry name" value="2-DEHYDRO-3-DEOXY-6-PHOSPHOGALACTONATE ALDOLASE-RELATED"/>
    <property type="match status" value="1"/>
</dbReference>
<comment type="similarity">
    <text evidence="3">Belongs to the KHG/KDPG aldolase family.</text>
</comment>
<dbReference type="EMBL" id="JAMXQS010000003">
    <property type="protein sequence ID" value="MCO6049541.1"/>
    <property type="molecule type" value="Genomic_DNA"/>
</dbReference>
<keyword evidence="9" id="KW-1185">Reference proteome</keyword>
<proteinExistence type="inferred from homology"/>
<comment type="catalytic activity">
    <reaction evidence="1">
        <text>2-dehydro-3-deoxy-6-phospho-D-gluconate = D-glyceraldehyde 3-phosphate + pyruvate</text>
        <dbReference type="Rhea" id="RHEA:17089"/>
        <dbReference type="ChEBI" id="CHEBI:15361"/>
        <dbReference type="ChEBI" id="CHEBI:57569"/>
        <dbReference type="ChEBI" id="CHEBI:59776"/>
        <dbReference type="EC" id="4.1.2.14"/>
    </reaction>
</comment>
<dbReference type="InterPro" id="IPR031337">
    <property type="entry name" value="KDPG/KHG_AS_1"/>
</dbReference>
<dbReference type="PANTHER" id="PTHR30246">
    <property type="entry name" value="2-KETO-3-DEOXY-6-PHOSPHOGLUCONATE ALDOLASE"/>
    <property type="match status" value="1"/>
</dbReference>
<name>A0ABT1C3Y1_9HYPH</name>
<evidence type="ECO:0000313" key="8">
    <source>
        <dbReference type="EMBL" id="MCO6049541.1"/>
    </source>
</evidence>
<evidence type="ECO:0000256" key="3">
    <source>
        <dbReference type="ARBA" id="ARBA00006906"/>
    </source>
</evidence>
<dbReference type="CDD" id="cd00452">
    <property type="entry name" value="KDPG_aldolase"/>
    <property type="match status" value="1"/>
</dbReference>
<dbReference type="EC" id="4.1.2.14" evidence="5"/>
<comment type="subunit">
    <text evidence="4">Homotrimer.</text>
</comment>
<reference evidence="8 9" key="1">
    <citation type="submission" date="2022-06" db="EMBL/GenBank/DDBJ databases">
        <title>Mesorhizobium sp. strain RP14 Genome sequencing and assembly.</title>
        <authorList>
            <person name="Kim I."/>
        </authorList>
    </citation>
    <scope>NUCLEOTIDE SEQUENCE [LARGE SCALE GENOMIC DNA]</scope>
    <source>
        <strain evidence="9">RP14(2022)</strain>
    </source>
</reference>
<dbReference type="SUPFAM" id="SSF51569">
    <property type="entry name" value="Aldolase"/>
    <property type="match status" value="1"/>
</dbReference>
<dbReference type="Proteomes" id="UP001205906">
    <property type="component" value="Unassembled WGS sequence"/>
</dbReference>
<accession>A0ABT1C3Y1</accession>
<evidence type="ECO:0000256" key="5">
    <source>
        <dbReference type="ARBA" id="ARBA00013063"/>
    </source>
</evidence>
<evidence type="ECO:0000313" key="9">
    <source>
        <dbReference type="Proteomes" id="UP001205906"/>
    </source>
</evidence>
<gene>
    <name evidence="8" type="primary">eda</name>
    <name evidence="8" type="ORF">NGM99_07020</name>
</gene>
<dbReference type="PROSITE" id="PS00159">
    <property type="entry name" value="ALDOLASE_KDPG_KHG_1"/>
    <property type="match status" value="1"/>
</dbReference>
<dbReference type="GO" id="GO:0008675">
    <property type="term" value="F:2-dehydro-3-deoxy-phosphogluconate aldolase activity"/>
    <property type="evidence" value="ECO:0007669"/>
    <property type="project" value="UniProtKB-EC"/>
</dbReference>
<evidence type="ECO:0000256" key="7">
    <source>
        <dbReference type="ARBA" id="ARBA00023277"/>
    </source>
</evidence>
<evidence type="ECO:0000256" key="4">
    <source>
        <dbReference type="ARBA" id="ARBA00011233"/>
    </source>
</evidence>
<protein>
    <recommendedName>
        <fullName evidence="5">2-dehydro-3-deoxy-phosphogluconate aldolase</fullName>
        <ecNumber evidence="5">4.1.2.14</ecNumber>
    </recommendedName>
</protein>
<sequence length="221" mass="22610">MTSSSTDPLELIASLGVVPVIAIERASDAVALADALLEGGLPVAEITFRTQAAADVLAAIRDARPELCIGAGTVLDEAQLARAIEAGARFGLAPGFDQGIVEAAKHASLPFCPGIMTPSDLTAAARSGVRLAKFFPAGAAGGPLFLEAIAAPFAHLGIRFIPTGGVSENTIGDWLKLKSVMAVGGTWIARTDDIREGRFGAIIAKARAAVAVARQALEARS</sequence>
<organism evidence="8 9">
    <name type="scientific">Mesorhizobium liriopis</name>
    <dbReference type="NCBI Taxonomy" id="2953882"/>
    <lineage>
        <taxon>Bacteria</taxon>
        <taxon>Pseudomonadati</taxon>
        <taxon>Pseudomonadota</taxon>
        <taxon>Alphaproteobacteria</taxon>
        <taxon>Hyphomicrobiales</taxon>
        <taxon>Phyllobacteriaceae</taxon>
        <taxon>Mesorhizobium</taxon>
    </lineage>
</organism>
<comment type="caution">
    <text evidence="8">The sequence shown here is derived from an EMBL/GenBank/DDBJ whole genome shotgun (WGS) entry which is preliminary data.</text>
</comment>
<dbReference type="NCBIfam" id="TIGR01182">
    <property type="entry name" value="eda"/>
    <property type="match status" value="1"/>
</dbReference>